<comment type="caution">
    <text evidence="2">The sequence shown here is derived from an EMBL/GenBank/DDBJ whole genome shotgun (WGS) entry which is preliminary data.</text>
</comment>
<dbReference type="Gene3D" id="1.10.3910.10">
    <property type="entry name" value="SP0561-like"/>
    <property type="match status" value="1"/>
</dbReference>
<sequence length="74" mass="8039">MEKSTDTKKTTGDVEITTDMLIGEIIQAKPEAINTLLMAGMGCIACPSSLYETLEEACMVHGMDPEYLLGELNK</sequence>
<organism evidence="2 3">
    <name type="scientific">Anaerococcus nagyae</name>
    <dbReference type="NCBI Taxonomy" id="1755241"/>
    <lineage>
        <taxon>Bacteria</taxon>
        <taxon>Bacillati</taxon>
        <taxon>Bacillota</taxon>
        <taxon>Tissierellia</taxon>
        <taxon>Tissierellales</taxon>
        <taxon>Peptoniphilaceae</taxon>
        <taxon>Anaerococcus</taxon>
    </lineage>
</organism>
<reference evidence="2 3" key="1">
    <citation type="submission" date="2018-08" db="EMBL/GenBank/DDBJ databases">
        <title>A genome reference for cultivated species of the human gut microbiota.</title>
        <authorList>
            <person name="Zou Y."/>
            <person name="Xue W."/>
            <person name="Luo G."/>
        </authorList>
    </citation>
    <scope>NUCLEOTIDE SEQUENCE [LARGE SCALE GENOMIC DNA]</scope>
    <source>
        <strain evidence="2 3">OF01-3</strain>
    </source>
</reference>
<dbReference type="OrthoDB" id="15017at2"/>
<dbReference type="Proteomes" id="UP000261011">
    <property type="component" value="Unassembled WGS sequence"/>
</dbReference>
<dbReference type="SUPFAM" id="SSF140683">
    <property type="entry name" value="SP0561-like"/>
    <property type="match status" value="1"/>
</dbReference>
<dbReference type="PANTHER" id="PTHR39341:SF1">
    <property type="entry name" value="DUF1858 DOMAIN-CONTAINING PROTEIN"/>
    <property type="match status" value="1"/>
</dbReference>
<gene>
    <name evidence="2" type="ORF">DXA39_07120</name>
</gene>
<evidence type="ECO:0000313" key="2">
    <source>
        <dbReference type="EMBL" id="RGB75303.1"/>
    </source>
</evidence>
<dbReference type="InterPro" id="IPR038062">
    <property type="entry name" value="ScdA-like_N_sf"/>
</dbReference>
<dbReference type="AlphaFoldDB" id="A0A3E2TGH8"/>
<dbReference type="EMBL" id="QVEU01000006">
    <property type="protein sequence ID" value="RGB75303.1"/>
    <property type="molecule type" value="Genomic_DNA"/>
</dbReference>
<evidence type="ECO:0000259" key="1">
    <source>
        <dbReference type="Pfam" id="PF08984"/>
    </source>
</evidence>
<keyword evidence="3" id="KW-1185">Reference proteome</keyword>
<protein>
    <submittedName>
        <fullName evidence="2">DUF1858 domain-containing protein</fullName>
    </submittedName>
</protein>
<accession>A0A3E2TGH8</accession>
<dbReference type="RefSeq" id="WP_117522023.1">
    <property type="nucleotide sequence ID" value="NZ_AP031484.1"/>
</dbReference>
<dbReference type="InterPro" id="IPR015077">
    <property type="entry name" value="DUF1858"/>
</dbReference>
<evidence type="ECO:0000313" key="3">
    <source>
        <dbReference type="Proteomes" id="UP000261011"/>
    </source>
</evidence>
<dbReference type="NCBIfam" id="TIGR03980">
    <property type="entry name" value="prismane_assoc"/>
    <property type="match status" value="1"/>
</dbReference>
<name>A0A3E2TGH8_9FIRM</name>
<proteinExistence type="predicted"/>
<dbReference type="PANTHER" id="PTHR39341">
    <property type="entry name" value="BSL7085 PROTEIN"/>
    <property type="match status" value="1"/>
</dbReference>
<feature type="domain" description="DUF1858" evidence="1">
    <location>
        <begin position="16"/>
        <end position="68"/>
    </location>
</feature>
<dbReference type="Pfam" id="PF08984">
    <property type="entry name" value="DUF1858"/>
    <property type="match status" value="1"/>
</dbReference>
<dbReference type="InterPro" id="IPR023883">
    <property type="entry name" value="CHP03980_redox-disulphide"/>
</dbReference>